<proteinExistence type="predicted"/>
<keyword evidence="2" id="KW-1185">Reference proteome</keyword>
<evidence type="ECO:0000313" key="2">
    <source>
        <dbReference type="Proteomes" id="UP000593571"/>
    </source>
</evidence>
<dbReference type="AlphaFoldDB" id="A0A7J8IN76"/>
<dbReference type="EMBL" id="JACASE010000003">
    <property type="protein sequence ID" value="KAF6485595.1"/>
    <property type="molecule type" value="Genomic_DNA"/>
</dbReference>
<organism evidence="1 2">
    <name type="scientific">Rousettus aegyptiacus</name>
    <name type="common">Egyptian fruit bat</name>
    <name type="synonym">Pteropus aegyptiacus</name>
    <dbReference type="NCBI Taxonomy" id="9407"/>
    <lineage>
        <taxon>Eukaryota</taxon>
        <taxon>Metazoa</taxon>
        <taxon>Chordata</taxon>
        <taxon>Craniata</taxon>
        <taxon>Vertebrata</taxon>
        <taxon>Euteleostomi</taxon>
        <taxon>Mammalia</taxon>
        <taxon>Eutheria</taxon>
        <taxon>Laurasiatheria</taxon>
        <taxon>Chiroptera</taxon>
        <taxon>Yinpterochiroptera</taxon>
        <taxon>Pteropodoidea</taxon>
        <taxon>Pteropodidae</taxon>
        <taxon>Rousettinae</taxon>
        <taxon>Rousettus</taxon>
    </lineage>
</organism>
<dbReference type="Proteomes" id="UP000593571">
    <property type="component" value="Unassembled WGS sequence"/>
</dbReference>
<accession>A0A7J8IN76</accession>
<sequence>MGGFRQRNAGVTPVWLQTEAWVGDAATKREDWAEGCCATQGRNREVRTNAALASLSPSHLSQLPFPLLLCSHILQKNGQWAVGPSDVEGVCMALRQDICKSGVYYWRQLQCVLSPANILSPSRVNAAS</sequence>
<comment type="caution">
    <text evidence="1">The sequence shown here is derived from an EMBL/GenBank/DDBJ whole genome shotgun (WGS) entry which is preliminary data.</text>
</comment>
<evidence type="ECO:0000313" key="1">
    <source>
        <dbReference type="EMBL" id="KAF6485595.1"/>
    </source>
</evidence>
<reference evidence="1 2" key="1">
    <citation type="journal article" date="2020" name="Nature">
        <title>Six reference-quality genomes reveal evolution of bat adaptations.</title>
        <authorList>
            <person name="Jebb D."/>
            <person name="Huang Z."/>
            <person name="Pippel M."/>
            <person name="Hughes G.M."/>
            <person name="Lavrichenko K."/>
            <person name="Devanna P."/>
            <person name="Winkler S."/>
            <person name="Jermiin L.S."/>
            <person name="Skirmuntt E.C."/>
            <person name="Katzourakis A."/>
            <person name="Burkitt-Gray L."/>
            <person name="Ray D.A."/>
            <person name="Sullivan K.A.M."/>
            <person name="Roscito J.G."/>
            <person name="Kirilenko B.M."/>
            <person name="Davalos L.M."/>
            <person name="Corthals A.P."/>
            <person name="Power M.L."/>
            <person name="Jones G."/>
            <person name="Ransome R.D."/>
            <person name="Dechmann D.K.N."/>
            <person name="Locatelli A.G."/>
            <person name="Puechmaille S.J."/>
            <person name="Fedrigo O."/>
            <person name="Jarvis E.D."/>
            <person name="Hiller M."/>
            <person name="Vernes S.C."/>
            <person name="Myers E.W."/>
            <person name="Teeling E.C."/>
        </authorList>
    </citation>
    <scope>NUCLEOTIDE SEQUENCE [LARGE SCALE GENOMIC DNA]</scope>
    <source>
        <strain evidence="1">MRouAeg1</strain>
        <tissue evidence="1">Muscle</tissue>
    </source>
</reference>
<name>A0A7J8IN76_ROUAE</name>
<protein>
    <submittedName>
        <fullName evidence="1">Uncharacterized protein</fullName>
    </submittedName>
</protein>
<gene>
    <name evidence="1" type="ORF">HJG63_010739</name>
</gene>